<evidence type="ECO:0000313" key="4">
    <source>
        <dbReference type="Proteomes" id="UP000183126"/>
    </source>
</evidence>
<dbReference type="Proteomes" id="UP000052019">
    <property type="component" value="Unassembled WGS sequence"/>
</dbReference>
<evidence type="ECO:0000313" key="3">
    <source>
        <dbReference type="Proteomes" id="UP000052019"/>
    </source>
</evidence>
<dbReference type="PATRIC" id="fig|200450.4.peg.1913"/>
<dbReference type="EMBL" id="LT629760">
    <property type="protein sequence ID" value="SDR97280.1"/>
    <property type="molecule type" value="Genomic_DNA"/>
</dbReference>
<protein>
    <submittedName>
        <fullName evidence="1">Uncharacterized protein</fullName>
    </submittedName>
</protein>
<proteinExistence type="predicted"/>
<keyword evidence="4" id="KW-1185">Reference proteome</keyword>
<organism evidence="1 3">
    <name type="scientific">Pseudomonas trivialis</name>
    <dbReference type="NCBI Taxonomy" id="200450"/>
    <lineage>
        <taxon>Bacteria</taxon>
        <taxon>Pseudomonadati</taxon>
        <taxon>Pseudomonadota</taxon>
        <taxon>Gammaproteobacteria</taxon>
        <taxon>Pseudomonadales</taxon>
        <taxon>Pseudomonadaceae</taxon>
        <taxon>Pseudomonas</taxon>
    </lineage>
</organism>
<reference evidence="2 4" key="2">
    <citation type="submission" date="2016-10" db="EMBL/GenBank/DDBJ databases">
        <authorList>
            <person name="Varghese N."/>
            <person name="Submissions S."/>
        </authorList>
    </citation>
    <scope>NUCLEOTIDE SEQUENCE [LARGE SCALE GENOMIC DNA]</scope>
    <source>
        <strain evidence="2 4">BS3111</strain>
    </source>
</reference>
<accession>A0A0R3A1H0</accession>
<evidence type="ECO:0000313" key="2">
    <source>
        <dbReference type="EMBL" id="SDR97280.1"/>
    </source>
</evidence>
<dbReference type="OrthoDB" id="6994311at2"/>
<dbReference type="AlphaFoldDB" id="A0A0R3A1H0"/>
<dbReference type="RefSeq" id="WP_057006487.1">
    <property type="nucleotide sequence ID" value="NZ_JYLK01000001.1"/>
</dbReference>
<dbReference type="Proteomes" id="UP000183126">
    <property type="component" value="Chromosome I"/>
</dbReference>
<sequence>MRYLKVFVKDQSANAQADTVTLLFFQRSPQLPDELVRKATAVDISADGLVDYQITGDIDGNGVSDMQDRALLKHFANSALKLGWLSRPSMPNRSINFYVSRFDTAHHPVDIRLDFYQNEKPGLDRERLNLSLTVSDPDGKGVMQLDDDTLPHDQFDTVDRQALQRMINGYLKLGWQ</sequence>
<dbReference type="EMBL" id="JYLK01000001">
    <property type="protein sequence ID" value="KRP63198.1"/>
    <property type="molecule type" value="Genomic_DNA"/>
</dbReference>
<name>A0A0R3A1H0_9PSED</name>
<evidence type="ECO:0000313" key="1">
    <source>
        <dbReference type="EMBL" id="KRP63198.1"/>
    </source>
</evidence>
<reference evidence="1 3" key="1">
    <citation type="submission" date="2015-02" db="EMBL/GenBank/DDBJ databases">
        <title>Two Pseudomonas sp. nov. isolated from raw milk.</title>
        <authorList>
            <person name="Wenning M."/>
            <person name="von Neubeck M."/>
            <person name="Huptas C."/>
            <person name="Scherer S."/>
        </authorList>
    </citation>
    <scope>NUCLEOTIDE SEQUENCE [LARGE SCALE GENOMIC DNA]</scope>
    <source>
        <strain evidence="1 3">DSM 14937</strain>
    </source>
</reference>
<gene>
    <name evidence="2" type="ORF">SAMN04490205_1052</name>
    <name evidence="1" type="ORF">TU79_02175</name>
</gene>